<dbReference type="GO" id="GO:0016791">
    <property type="term" value="F:phosphatase activity"/>
    <property type="evidence" value="ECO:0007669"/>
    <property type="project" value="TreeGrafter"/>
</dbReference>
<comment type="similarity">
    <text evidence="1">Belongs to the protein-tyrosine phosphatase family.</text>
</comment>
<dbReference type="InterPro" id="IPR029021">
    <property type="entry name" value="Prot-tyrosine_phosphatase-like"/>
</dbReference>
<keyword evidence="4" id="KW-1185">Reference proteome</keyword>
<gene>
    <name evidence="3" type="ORF">DES43_12270</name>
</gene>
<dbReference type="PROSITE" id="PS00383">
    <property type="entry name" value="TYR_PHOSPHATASE_1"/>
    <property type="match status" value="1"/>
</dbReference>
<dbReference type="Gene3D" id="3.90.190.10">
    <property type="entry name" value="Protein tyrosine phosphatase superfamily"/>
    <property type="match status" value="1"/>
</dbReference>
<reference evidence="3 4" key="1">
    <citation type="submission" date="2019-03" db="EMBL/GenBank/DDBJ databases">
        <title>Genomic Encyclopedia of Type Strains, Phase IV (KMG-IV): sequencing the most valuable type-strain genomes for metagenomic binning, comparative biology and taxonomic classification.</title>
        <authorList>
            <person name="Goeker M."/>
        </authorList>
    </citation>
    <scope>NUCLEOTIDE SEQUENCE [LARGE SCALE GENOMIC DNA]</scope>
    <source>
        <strain evidence="3 4">DSM 11603</strain>
    </source>
</reference>
<evidence type="ECO:0000313" key="4">
    <source>
        <dbReference type="Proteomes" id="UP000294958"/>
    </source>
</evidence>
<dbReference type="EMBL" id="SNZF01000022">
    <property type="protein sequence ID" value="TDR33475.1"/>
    <property type="molecule type" value="Genomic_DNA"/>
</dbReference>
<protein>
    <submittedName>
        <fullName evidence="3">Protein tyrosine/serine phosphatase</fullName>
    </submittedName>
</protein>
<feature type="domain" description="DSP-PTPase phosphatase fused to NAD+ Kinase" evidence="2">
    <location>
        <begin position="38"/>
        <end position="140"/>
    </location>
</feature>
<dbReference type="PANTHER" id="PTHR31126:SF72">
    <property type="entry name" value="DUAL SPECIFICITY PROTEIN PHOSPHATASE TPBA"/>
    <property type="match status" value="1"/>
</dbReference>
<evidence type="ECO:0000313" key="3">
    <source>
        <dbReference type="EMBL" id="TDR33475.1"/>
    </source>
</evidence>
<evidence type="ECO:0000256" key="1">
    <source>
        <dbReference type="ARBA" id="ARBA00009580"/>
    </source>
</evidence>
<sequence>MRRVWVLVALLLGVPALMGGHMGVQQLLGNFHEVIPGEFYRSGQPDYRDIAAYSERYGIRAIVSLRNEKPDAEALAARAEAERRGMKIIDFPMSSAQPLTVEKAAELARLMRTAPKPLLVHCDHGANRTGLASAIYTAAIAGQGEIAAEMQLSPYYGHVPIEGIGRYEMYRSWDRFEETLGF</sequence>
<comment type="caution">
    <text evidence="3">The sequence shown here is derived from an EMBL/GenBank/DDBJ whole genome shotgun (WGS) entry which is preliminary data.</text>
</comment>
<dbReference type="PANTHER" id="PTHR31126">
    <property type="entry name" value="TYROSINE-PROTEIN PHOSPHATASE"/>
    <property type="match status" value="1"/>
</dbReference>
<evidence type="ECO:0000259" key="2">
    <source>
        <dbReference type="Pfam" id="PF22741"/>
    </source>
</evidence>
<dbReference type="Proteomes" id="UP000294958">
    <property type="component" value="Unassembled WGS sequence"/>
</dbReference>
<name>A0A4R6YCL3_9HYPH</name>
<dbReference type="InterPro" id="IPR016130">
    <property type="entry name" value="Tyr_Pase_AS"/>
</dbReference>
<organism evidence="3 4">
    <name type="scientific">Aquamicrobium defluvii</name>
    <dbReference type="NCBI Taxonomy" id="69279"/>
    <lineage>
        <taxon>Bacteria</taxon>
        <taxon>Pseudomonadati</taxon>
        <taxon>Pseudomonadota</taxon>
        <taxon>Alphaproteobacteria</taxon>
        <taxon>Hyphomicrobiales</taxon>
        <taxon>Phyllobacteriaceae</taxon>
        <taxon>Aquamicrobium</taxon>
    </lineage>
</organism>
<proteinExistence type="inferred from homology"/>
<dbReference type="AlphaFoldDB" id="A0A4R6YCL3"/>
<accession>A0A4R6YCL3</accession>
<dbReference type="SUPFAM" id="SSF52799">
    <property type="entry name" value="(Phosphotyrosine protein) phosphatases II"/>
    <property type="match status" value="1"/>
</dbReference>
<dbReference type="Pfam" id="PF22741">
    <property type="entry name" value="PTP-NADK"/>
    <property type="match status" value="1"/>
</dbReference>
<dbReference type="InterPro" id="IPR055214">
    <property type="entry name" value="PTP-NADK"/>
</dbReference>